<feature type="region of interest" description="Disordered" evidence="1">
    <location>
        <begin position="1"/>
        <end position="29"/>
    </location>
</feature>
<keyword evidence="3" id="KW-1185">Reference proteome</keyword>
<dbReference type="EMBL" id="WJXA01000010">
    <property type="protein sequence ID" value="KAF7129622.1"/>
    <property type="molecule type" value="Genomic_DNA"/>
</dbReference>
<sequence>MDEVVCSPSPVKGFKSRGSLSRGRKKKLQNANSVPSFAIYDNVEVHDEPPRLRQPDELKISHFQHSPFTKDDLKKRNPLNKESINENLKNLDGNMGDIEGPRLLMELCGNDNNRDALEVMKKFQGWKVERGKTGFIVKSAKQCNLAYPFWGKTSGNTFSYTCGQVGECRPITDRMSYFELRDVINETGCSNLVRVFYQVTENNGEIMSVLIEGDVVLAEMFDMYGIGAQIHIYLDDPLWLDDSDSDNQRERGIPNISGLRTTGQGRGWGGQSTIAKGR</sequence>
<evidence type="ECO:0000313" key="3">
    <source>
        <dbReference type="Proteomes" id="UP000626092"/>
    </source>
</evidence>
<dbReference type="Proteomes" id="UP000626092">
    <property type="component" value="Unassembled WGS sequence"/>
</dbReference>
<dbReference type="AlphaFoldDB" id="A0A834GAK7"/>
<feature type="region of interest" description="Disordered" evidence="1">
    <location>
        <begin position="250"/>
        <end position="278"/>
    </location>
</feature>
<evidence type="ECO:0000256" key="1">
    <source>
        <dbReference type="SAM" id="MobiDB-lite"/>
    </source>
</evidence>
<protein>
    <submittedName>
        <fullName evidence="2">Uncharacterized protein</fullName>
    </submittedName>
</protein>
<gene>
    <name evidence="2" type="ORF">RHSIM_Rhsim10G0115800</name>
</gene>
<evidence type="ECO:0000313" key="2">
    <source>
        <dbReference type="EMBL" id="KAF7129622.1"/>
    </source>
</evidence>
<accession>A0A834GAK7</accession>
<comment type="caution">
    <text evidence="2">The sequence shown here is derived from an EMBL/GenBank/DDBJ whole genome shotgun (WGS) entry which is preliminary data.</text>
</comment>
<proteinExistence type="predicted"/>
<name>A0A834GAK7_RHOSS</name>
<organism evidence="2 3">
    <name type="scientific">Rhododendron simsii</name>
    <name type="common">Sims's rhododendron</name>
    <dbReference type="NCBI Taxonomy" id="118357"/>
    <lineage>
        <taxon>Eukaryota</taxon>
        <taxon>Viridiplantae</taxon>
        <taxon>Streptophyta</taxon>
        <taxon>Embryophyta</taxon>
        <taxon>Tracheophyta</taxon>
        <taxon>Spermatophyta</taxon>
        <taxon>Magnoliopsida</taxon>
        <taxon>eudicotyledons</taxon>
        <taxon>Gunneridae</taxon>
        <taxon>Pentapetalae</taxon>
        <taxon>asterids</taxon>
        <taxon>Ericales</taxon>
        <taxon>Ericaceae</taxon>
        <taxon>Ericoideae</taxon>
        <taxon>Rhodoreae</taxon>
        <taxon>Rhododendron</taxon>
    </lineage>
</organism>
<reference evidence="2" key="1">
    <citation type="submission" date="2019-11" db="EMBL/GenBank/DDBJ databases">
        <authorList>
            <person name="Liu Y."/>
            <person name="Hou J."/>
            <person name="Li T.-Q."/>
            <person name="Guan C.-H."/>
            <person name="Wu X."/>
            <person name="Wu H.-Z."/>
            <person name="Ling F."/>
            <person name="Zhang R."/>
            <person name="Shi X.-G."/>
            <person name="Ren J.-P."/>
            <person name="Chen E.-F."/>
            <person name="Sun J.-M."/>
        </authorList>
    </citation>
    <scope>NUCLEOTIDE SEQUENCE</scope>
    <source>
        <strain evidence="2">Adult_tree_wgs_1</strain>
        <tissue evidence="2">Leaves</tissue>
    </source>
</reference>